<dbReference type="OrthoDB" id="9794147at2"/>
<sequence length="196" mass="21508">MIIRKLKILGLLLVIGVYGQAQIKYSLSEESKMKIDGSSTVSDWSVDVLEPSGTFIMDKAIKIEEGAALYTTLEFSFPVEKMESGRGPIMNSKIKKALKSAENPNVIYNSTENKITSVTDDSFVLESKGTIKLAGIEKPLEVTFNGTFNSSLSTISFKGSKGVTFSMFDIVKPTAFFGKLQTKDDLNVTFNVSFTK</sequence>
<dbReference type="Proteomes" id="UP000323930">
    <property type="component" value="Unassembled WGS sequence"/>
</dbReference>
<evidence type="ECO:0000313" key="2">
    <source>
        <dbReference type="Proteomes" id="UP000323930"/>
    </source>
</evidence>
<evidence type="ECO:0008006" key="3">
    <source>
        <dbReference type="Google" id="ProtNLM"/>
    </source>
</evidence>
<organism evidence="1 2">
    <name type="scientific">Seonamhaeicola marinus</name>
    <dbReference type="NCBI Taxonomy" id="1912246"/>
    <lineage>
        <taxon>Bacteria</taxon>
        <taxon>Pseudomonadati</taxon>
        <taxon>Bacteroidota</taxon>
        <taxon>Flavobacteriia</taxon>
        <taxon>Flavobacteriales</taxon>
        <taxon>Flavobacteriaceae</taxon>
    </lineage>
</organism>
<dbReference type="Gene3D" id="2.40.128.110">
    <property type="entry name" value="Lipid/polyisoprenoid-binding, YceI-like"/>
    <property type="match status" value="1"/>
</dbReference>
<dbReference type="RefSeq" id="WP_148540256.1">
    <property type="nucleotide sequence ID" value="NZ_VSDQ01000332.1"/>
</dbReference>
<dbReference type="SUPFAM" id="SSF101874">
    <property type="entry name" value="YceI-like"/>
    <property type="match status" value="1"/>
</dbReference>
<gene>
    <name evidence="1" type="ORF">FUA24_04715</name>
</gene>
<dbReference type="InterPro" id="IPR036761">
    <property type="entry name" value="TTHA0802/YceI-like_sf"/>
</dbReference>
<protein>
    <recommendedName>
        <fullName evidence="3">YceI family protein</fullName>
    </recommendedName>
</protein>
<comment type="caution">
    <text evidence="1">The sequence shown here is derived from an EMBL/GenBank/DDBJ whole genome shotgun (WGS) entry which is preliminary data.</text>
</comment>
<dbReference type="AlphaFoldDB" id="A0A5D0IZ22"/>
<reference evidence="1 2" key="1">
    <citation type="submission" date="2019-08" db="EMBL/GenBank/DDBJ databases">
        <title>Seonamhaeicola sediminis sp. nov., isolated from marine sediment.</title>
        <authorList>
            <person name="Cao W.R."/>
        </authorList>
    </citation>
    <scope>NUCLEOTIDE SEQUENCE [LARGE SCALE GENOMIC DNA]</scope>
    <source>
        <strain evidence="1 2">B011</strain>
    </source>
</reference>
<keyword evidence="2" id="KW-1185">Reference proteome</keyword>
<evidence type="ECO:0000313" key="1">
    <source>
        <dbReference type="EMBL" id="TYA86832.1"/>
    </source>
</evidence>
<accession>A0A5D0IZ22</accession>
<name>A0A5D0IZ22_9FLAO</name>
<dbReference type="EMBL" id="VSDQ01000332">
    <property type="protein sequence ID" value="TYA86832.1"/>
    <property type="molecule type" value="Genomic_DNA"/>
</dbReference>
<proteinExistence type="predicted"/>